<feature type="domain" description="Nucleoside transporter/FeoB GTPase Gate" evidence="10">
    <location>
        <begin position="102"/>
        <end position="201"/>
    </location>
</feature>
<name>A0A080LU84_9PROT</name>
<evidence type="ECO:0000313" key="11">
    <source>
        <dbReference type="EMBL" id="KFB72051.1"/>
    </source>
</evidence>
<comment type="subcellular location">
    <subcellularLocation>
        <location evidence="1">Cell membrane</location>
        <topology evidence="1">Multi-pass membrane protein</topology>
    </subcellularLocation>
</comment>
<reference evidence="11 12" key="1">
    <citation type="submission" date="2014-02" db="EMBL/GenBank/DDBJ databases">
        <title>Expanding our view of genomic diversity in Candidatus Accumulibacter clades.</title>
        <authorList>
            <person name="Skennerton C.T."/>
            <person name="Barr J.J."/>
            <person name="Slater F.R."/>
            <person name="Bond P.L."/>
            <person name="Tyson G.W."/>
        </authorList>
    </citation>
    <scope>NUCLEOTIDE SEQUENCE [LARGE SCALE GENOMIC DNA]</scope>
    <source>
        <strain evidence="12">BA-91</strain>
    </source>
</reference>
<evidence type="ECO:0000256" key="6">
    <source>
        <dbReference type="ARBA" id="ARBA00023136"/>
    </source>
</evidence>
<feature type="transmembrane region" description="Helical" evidence="7">
    <location>
        <begin position="139"/>
        <end position="164"/>
    </location>
</feature>
<accession>A0A080LU84</accession>
<sequence length="415" mass="42734">MNPLLQAVAGYLLLLGLAWTLSSRRGAIPWRTVIGGIGLQLALALLIFRLPGVREIFAAGNDALLAIAAATRAGTQLVFGFLGGASLPYAETTPGASFVLAFQALPVVLVMSALSALLYHWRVLPLLVQGFSLVLEKTLGVGGAIGMSTAANVFVGMIEAPLLIRPYLASVSRGEMFIILTGGMAGVAGTVMALYASILGPVVPDALGHILAASFISAPAAIVFAVIMEPPEGPPTGRHLDLPQTDTSSMEAVTRGTGEGVSLLINIVAMLIVLVALVSLANQALGLLPSVDGSPLSLQRLLGWLMAPVAWMAGIPWSECAVAGSLLGTKTVLNELLAYIDLAQLSPDTLAPRSKVIMTYALCGFANLGSLGILLGGMCAIAPQRRAELVQLGPLTLLSGTLATLSCGSVVAMLL</sequence>
<feature type="transmembrane region" description="Helical" evidence="7">
    <location>
        <begin position="357"/>
        <end position="383"/>
    </location>
</feature>
<feature type="transmembrane region" description="Helical" evidence="7">
    <location>
        <begin position="395"/>
        <end position="414"/>
    </location>
</feature>
<evidence type="ECO:0000259" key="9">
    <source>
        <dbReference type="Pfam" id="PF07662"/>
    </source>
</evidence>
<feature type="transmembrane region" description="Helical" evidence="7">
    <location>
        <begin position="95"/>
        <end position="119"/>
    </location>
</feature>
<evidence type="ECO:0000259" key="10">
    <source>
        <dbReference type="Pfam" id="PF07670"/>
    </source>
</evidence>
<evidence type="ECO:0000256" key="5">
    <source>
        <dbReference type="ARBA" id="ARBA00022989"/>
    </source>
</evidence>
<keyword evidence="3" id="KW-1003">Cell membrane</keyword>
<feature type="transmembrane region" description="Helical" evidence="7">
    <location>
        <begin position="30"/>
        <end position="51"/>
    </location>
</feature>
<dbReference type="AlphaFoldDB" id="A0A080LU84"/>
<keyword evidence="6 7" id="KW-0472">Membrane</keyword>
<organism evidence="11 12">
    <name type="scientific">Candidatus Accumulibacter phosphatis</name>
    <dbReference type="NCBI Taxonomy" id="327160"/>
    <lineage>
        <taxon>Bacteria</taxon>
        <taxon>Pseudomonadati</taxon>
        <taxon>Pseudomonadota</taxon>
        <taxon>Betaproteobacteria</taxon>
        <taxon>Candidatus Accumulibacter</taxon>
    </lineage>
</organism>
<dbReference type="GO" id="GO:0005886">
    <property type="term" value="C:plasma membrane"/>
    <property type="evidence" value="ECO:0007669"/>
    <property type="project" value="UniProtKB-SubCell"/>
</dbReference>
<dbReference type="InterPro" id="IPR002668">
    <property type="entry name" value="CNT_N_dom"/>
</dbReference>
<evidence type="ECO:0000256" key="4">
    <source>
        <dbReference type="ARBA" id="ARBA00022692"/>
    </source>
</evidence>
<proteinExistence type="inferred from homology"/>
<evidence type="ECO:0000256" key="2">
    <source>
        <dbReference type="ARBA" id="ARBA00009033"/>
    </source>
</evidence>
<dbReference type="Proteomes" id="UP000020077">
    <property type="component" value="Unassembled WGS sequence"/>
</dbReference>
<comment type="caution">
    <text evidence="11">The sequence shown here is derived from an EMBL/GenBank/DDBJ whole genome shotgun (WGS) entry which is preliminary data.</text>
</comment>
<evidence type="ECO:0000259" key="8">
    <source>
        <dbReference type="Pfam" id="PF01773"/>
    </source>
</evidence>
<keyword evidence="4 7" id="KW-0812">Transmembrane</keyword>
<feature type="transmembrane region" description="Helical" evidence="7">
    <location>
        <begin position="63"/>
        <end position="83"/>
    </location>
</feature>
<dbReference type="PANTHER" id="PTHR10590:SF4">
    <property type="entry name" value="SOLUTE CARRIER FAMILY 28 MEMBER 3"/>
    <property type="match status" value="1"/>
</dbReference>
<dbReference type="PANTHER" id="PTHR10590">
    <property type="entry name" value="SODIUM/NUCLEOSIDE COTRANSPORTER"/>
    <property type="match status" value="1"/>
</dbReference>
<protein>
    <submittedName>
        <fullName evidence="11">Nucleoside permease NupX</fullName>
    </submittedName>
</protein>
<feature type="transmembrane region" description="Helical" evidence="7">
    <location>
        <begin position="210"/>
        <end position="228"/>
    </location>
</feature>
<dbReference type="Pfam" id="PF07670">
    <property type="entry name" value="Gate"/>
    <property type="match status" value="1"/>
</dbReference>
<evidence type="ECO:0000313" key="12">
    <source>
        <dbReference type="Proteomes" id="UP000020077"/>
    </source>
</evidence>
<dbReference type="InterPro" id="IPR011642">
    <property type="entry name" value="Gate_dom"/>
</dbReference>
<feature type="domain" description="Concentrative nucleoside transporter C-terminal" evidence="9">
    <location>
        <begin position="209"/>
        <end position="411"/>
    </location>
</feature>
<dbReference type="Pfam" id="PF01773">
    <property type="entry name" value="Nucleos_tra2_N"/>
    <property type="match status" value="1"/>
</dbReference>
<dbReference type="GO" id="GO:0005337">
    <property type="term" value="F:nucleoside transmembrane transporter activity"/>
    <property type="evidence" value="ECO:0007669"/>
    <property type="project" value="InterPro"/>
</dbReference>
<comment type="similarity">
    <text evidence="2">Belongs to the concentrative nucleoside transporter (CNT) (TC 2.A.41) family.</text>
</comment>
<feature type="transmembrane region" description="Helical" evidence="7">
    <location>
        <begin position="176"/>
        <end position="198"/>
    </location>
</feature>
<dbReference type="EMBL" id="JDVG02000448">
    <property type="protein sequence ID" value="KFB72051.1"/>
    <property type="molecule type" value="Genomic_DNA"/>
</dbReference>
<dbReference type="GO" id="GO:0015293">
    <property type="term" value="F:symporter activity"/>
    <property type="evidence" value="ECO:0007669"/>
    <property type="project" value="TreeGrafter"/>
</dbReference>
<dbReference type="InterPro" id="IPR008276">
    <property type="entry name" value="C_nuclsd_transpt"/>
</dbReference>
<gene>
    <name evidence="11" type="primary">nupX</name>
    <name evidence="11" type="ORF">AW09_002776</name>
</gene>
<keyword evidence="5 7" id="KW-1133">Transmembrane helix</keyword>
<feature type="transmembrane region" description="Helical" evidence="7">
    <location>
        <begin position="260"/>
        <end position="280"/>
    </location>
</feature>
<evidence type="ECO:0000256" key="3">
    <source>
        <dbReference type="ARBA" id="ARBA00022475"/>
    </source>
</evidence>
<dbReference type="InterPro" id="IPR011657">
    <property type="entry name" value="CNT_C_dom"/>
</dbReference>
<evidence type="ECO:0000256" key="7">
    <source>
        <dbReference type="SAM" id="Phobius"/>
    </source>
</evidence>
<dbReference type="Pfam" id="PF07662">
    <property type="entry name" value="Nucleos_tra2_C"/>
    <property type="match status" value="1"/>
</dbReference>
<feature type="domain" description="Concentrative nucleoside transporter N-terminal" evidence="8">
    <location>
        <begin position="9"/>
        <end position="81"/>
    </location>
</feature>
<evidence type="ECO:0000256" key="1">
    <source>
        <dbReference type="ARBA" id="ARBA00004651"/>
    </source>
</evidence>